<accession>A0ABT2MIF9</accession>
<protein>
    <recommendedName>
        <fullName evidence="2">DUF7159 domain-containing protein</fullName>
    </recommendedName>
</protein>
<dbReference type="InterPro" id="IPR055583">
    <property type="entry name" value="DUF7159"/>
</dbReference>
<feature type="region of interest" description="Disordered" evidence="1">
    <location>
        <begin position="418"/>
        <end position="446"/>
    </location>
</feature>
<feature type="compositionally biased region" description="Pro residues" evidence="1">
    <location>
        <begin position="432"/>
        <end position="446"/>
    </location>
</feature>
<keyword evidence="4" id="KW-1185">Reference proteome</keyword>
<evidence type="ECO:0000313" key="3">
    <source>
        <dbReference type="EMBL" id="MCT7662069.1"/>
    </source>
</evidence>
<organism evidence="3 4">
    <name type="scientific">Mycobacterium deserti</name>
    <dbReference type="NCBI Taxonomy" id="2978347"/>
    <lineage>
        <taxon>Bacteria</taxon>
        <taxon>Bacillati</taxon>
        <taxon>Actinomycetota</taxon>
        <taxon>Actinomycetes</taxon>
        <taxon>Mycobacteriales</taxon>
        <taxon>Mycobacteriaceae</taxon>
        <taxon>Mycobacterium</taxon>
    </lineage>
</organism>
<sequence length="462" mass="46209">MKVALGLSMTSTGVAWVLLDGQDPEGVPLDHDAFDVAIDGDIATYLAAVRGARMIATASGHQISTVGMTWTEDVAGPARVLRDALSDSGFESVVAVGLSHAARAWARAYGPALGFETCAVCVVESAAATVLTVGRYTVQTSVTHTRDGIGSWLTDTFARNQSQPERLFLVGSRGDLENVSASLGDAMPMPAVASDEAQLALARGAALALSTDAEPTEDLSIKEFVDAADVRRRPWFGAHARAATAVVAGMIALFAVVPALAGHDTPRSEQAQPAAAPAAAVSSSVSTVGVNAVRTPAPSTAIRPLIAEPAALPAPVVPSPAPAVEAPDTDAVAAPALSVAAEPVVPEPVTVEPAVAPAAPITAQPVAVPVAPIAAPPPPAPLLPGLPFVLPPWLAPPPPAVPAAAPAMPPPAAPPPIAAQPALVSPPAAAASPPPQAPVPPPPAAPLDPIGAALNPIFIGLP</sequence>
<feature type="domain" description="DUF7159" evidence="2">
    <location>
        <begin position="3"/>
        <end position="213"/>
    </location>
</feature>
<dbReference type="RefSeq" id="WP_260996131.1">
    <property type="nucleotide sequence ID" value="NZ_JAODWD010000007.1"/>
</dbReference>
<dbReference type="Pfam" id="PF23717">
    <property type="entry name" value="DUF7159"/>
    <property type="match status" value="1"/>
</dbReference>
<dbReference type="EMBL" id="JAODWD010000007">
    <property type="protein sequence ID" value="MCT7662069.1"/>
    <property type="molecule type" value="Genomic_DNA"/>
</dbReference>
<name>A0ABT2MIF9_9MYCO</name>
<proteinExistence type="predicted"/>
<evidence type="ECO:0000259" key="2">
    <source>
        <dbReference type="Pfam" id="PF23717"/>
    </source>
</evidence>
<evidence type="ECO:0000313" key="4">
    <source>
        <dbReference type="Proteomes" id="UP001206639"/>
    </source>
</evidence>
<evidence type="ECO:0000256" key="1">
    <source>
        <dbReference type="SAM" id="MobiDB-lite"/>
    </source>
</evidence>
<reference evidence="4" key="1">
    <citation type="submission" date="2023-07" db="EMBL/GenBank/DDBJ databases">
        <authorList>
            <person name="Deng Y."/>
            <person name="Zhang Y.-Q."/>
        </authorList>
    </citation>
    <scope>NUCLEOTIDE SEQUENCE [LARGE SCALE GENOMIC DNA]</scope>
    <source>
        <strain evidence="4">CPCC 205710</strain>
    </source>
</reference>
<gene>
    <name evidence="3" type="ORF">N4S67_27085</name>
</gene>
<feature type="compositionally biased region" description="Low complexity" evidence="1">
    <location>
        <begin position="419"/>
        <end position="431"/>
    </location>
</feature>
<dbReference type="Proteomes" id="UP001206639">
    <property type="component" value="Unassembled WGS sequence"/>
</dbReference>
<comment type="caution">
    <text evidence="3">The sequence shown here is derived from an EMBL/GenBank/DDBJ whole genome shotgun (WGS) entry which is preliminary data.</text>
</comment>